<feature type="domain" description="NADP-dependent oxidoreductase" evidence="1">
    <location>
        <begin position="19"/>
        <end position="320"/>
    </location>
</feature>
<accession>A0A191WCU8</accession>
<reference evidence="2 3" key="1">
    <citation type="journal article" date="2016" name="Int. J. Syst. Evol. Microbiol.">
        <title>Agromyces aureus sp. nov., isolated from the rhizosphere of Salix caprea L. grown in a heavy-metal-contaminated soil.</title>
        <authorList>
            <person name="Corretto E."/>
            <person name="Antonielli L."/>
            <person name="Sessitsch A."/>
            <person name="Compant S."/>
            <person name="Gorfer M."/>
            <person name="Kuffner M."/>
            <person name="Brader G."/>
        </authorList>
    </citation>
    <scope>NUCLEOTIDE SEQUENCE [LARGE SCALE GENOMIC DNA]</scope>
    <source>
        <strain evidence="2 3">AR33</strain>
    </source>
</reference>
<dbReference type="RefSeq" id="WP_067873408.1">
    <property type="nucleotide sequence ID" value="NZ_CP013979.1"/>
</dbReference>
<dbReference type="EMBL" id="CP013979">
    <property type="protein sequence ID" value="ANJ26023.1"/>
    <property type="molecule type" value="Genomic_DNA"/>
</dbReference>
<dbReference type="KEGG" id="agy:ATC03_04025"/>
<dbReference type="InterPro" id="IPR023210">
    <property type="entry name" value="NADP_OxRdtase_dom"/>
</dbReference>
<organism evidence="2 3">
    <name type="scientific">Agromyces aureus</name>
    <dbReference type="NCBI Taxonomy" id="453304"/>
    <lineage>
        <taxon>Bacteria</taxon>
        <taxon>Bacillati</taxon>
        <taxon>Actinomycetota</taxon>
        <taxon>Actinomycetes</taxon>
        <taxon>Micrococcales</taxon>
        <taxon>Microbacteriaceae</taxon>
        <taxon>Agromyces</taxon>
    </lineage>
</organism>
<dbReference type="PANTHER" id="PTHR42686:SF1">
    <property type="entry name" value="GH17980P-RELATED"/>
    <property type="match status" value="1"/>
</dbReference>
<sequence length="329" mass="35480">MSSRPLPRRTLRSGLSITELGFGAAQLGNLARATTDDEAAAAVATAFDRGIRYFDTAPHYGLGLSERRLGAALSTRPRDEYVLSTKVGRLLVPNERYDGVALDDQGFDVPATSIRRFDLSRDGIRRSIDESLERLGVDRIDIAYLHDPDAHGPEAHAEAIPALIELRDEGVVSAVGTGMNQSAMPTEFVLRHDIDVVMLAGRYTLLEQGALDDLLPAAAERGVGIVAAGVYNSGLLSRPRPPADARYDYTQAPTEVIARANAIAEVCEEFGATLPEAALAFALRHPAVVSVVVGMRTAEQVDQTLERVEATVPDELWSALVERGLLRDA</sequence>
<gene>
    <name evidence="2" type="ORF">ATC03_04025</name>
</gene>
<reference evidence="3" key="2">
    <citation type="submission" date="2016-01" db="EMBL/GenBank/DDBJ databases">
        <title>Complete genome sequence of Agromyces aureus AR33T and comparison with related organisms.</title>
        <authorList>
            <person name="Corretto E."/>
            <person name="Antonielli L."/>
            <person name="Sessitsch A."/>
            <person name="Brader G."/>
        </authorList>
    </citation>
    <scope>NUCLEOTIDE SEQUENCE [LARGE SCALE GENOMIC DNA]</scope>
    <source>
        <strain evidence="3">AR33</strain>
    </source>
</reference>
<dbReference type="InterPro" id="IPR036812">
    <property type="entry name" value="NAD(P)_OxRdtase_dom_sf"/>
</dbReference>
<proteinExistence type="predicted"/>
<dbReference type="SUPFAM" id="SSF51430">
    <property type="entry name" value="NAD(P)-linked oxidoreductase"/>
    <property type="match status" value="1"/>
</dbReference>
<dbReference type="AlphaFoldDB" id="A0A191WCU8"/>
<dbReference type="STRING" id="453304.ATC03_04025"/>
<dbReference type="InterPro" id="IPR020471">
    <property type="entry name" value="AKR"/>
</dbReference>
<evidence type="ECO:0000313" key="2">
    <source>
        <dbReference type="EMBL" id="ANJ26023.1"/>
    </source>
</evidence>
<dbReference type="CDD" id="cd19162">
    <property type="entry name" value="AKR_FDH"/>
    <property type="match status" value="1"/>
</dbReference>
<dbReference type="PANTHER" id="PTHR42686">
    <property type="entry name" value="GH17980P-RELATED"/>
    <property type="match status" value="1"/>
</dbReference>
<evidence type="ECO:0000313" key="3">
    <source>
        <dbReference type="Proteomes" id="UP000078437"/>
    </source>
</evidence>
<protein>
    <submittedName>
        <fullName evidence="2">Aldo/keto reductase</fullName>
    </submittedName>
</protein>
<dbReference type="Gene3D" id="3.20.20.100">
    <property type="entry name" value="NADP-dependent oxidoreductase domain"/>
    <property type="match status" value="1"/>
</dbReference>
<dbReference type="GO" id="GO:0005829">
    <property type="term" value="C:cytosol"/>
    <property type="evidence" value="ECO:0007669"/>
    <property type="project" value="TreeGrafter"/>
</dbReference>
<dbReference type="InterPro" id="IPR044477">
    <property type="entry name" value="FDH-like"/>
</dbReference>
<keyword evidence="3" id="KW-1185">Reference proteome</keyword>
<dbReference type="Pfam" id="PF00248">
    <property type="entry name" value="Aldo_ket_red"/>
    <property type="match status" value="1"/>
</dbReference>
<name>A0A191WCU8_9MICO</name>
<dbReference type="OrthoDB" id="9768851at2"/>
<dbReference type="Proteomes" id="UP000078437">
    <property type="component" value="Chromosome"/>
</dbReference>
<evidence type="ECO:0000259" key="1">
    <source>
        <dbReference type="Pfam" id="PF00248"/>
    </source>
</evidence>
<dbReference type="GO" id="GO:0016491">
    <property type="term" value="F:oxidoreductase activity"/>
    <property type="evidence" value="ECO:0007669"/>
    <property type="project" value="InterPro"/>
</dbReference>